<proteinExistence type="predicted"/>
<dbReference type="EMBL" id="PFBV01000005">
    <property type="protein sequence ID" value="PIT88127.1"/>
    <property type="molecule type" value="Genomic_DNA"/>
</dbReference>
<comment type="caution">
    <text evidence="1">The sequence shown here is derived from an EMBL/GenBank/DDBJ whole genome shotgun (WGS) entry which is preliminary data.</text>
</comment>
<sequence>MSAGGVELGDDADHGYDQERCADDHGHLFNGQLFRLIEYHTAFINEYRPMPIMPKTMPAETNRSISISGPHSTKNSYIFFSFLKRTFIFLSLFQPGSNFGLKNLSKFLNCWVAHMLENNFSIYSQLRIITYFVDFVKSIIWLI</sequence>
<dbReference type="AlphaFoldDB" id="A0A2M6W5P6"/>
<dbReference type="Proteomes" id="UP000231426">
    <property type="component" value="Unassembled WGS sequence"/>
</dbReference>
<organism evidence="1 2">
    <name type="scientific">Candidatus Magasanikbacteria bacterium CG10_big_fil_rev_8_21_14_0_10_36_32</name>
    <dbReference type="NCBI Taxonomy" id="1974646"/>
    <lineage>
        <taxon>Bacteria</taxon>
        <taxon>Candidatus Magasanikiibacteriota</taxon>
    </lineage>
</organism>
<protein>
    <submittedName>
        <fullName evidence="1">Uncharacterized protein</fullName>
    </submittedName>
</protein>
<accession>A0A2M6W5P6</accession>
<evidence type="ECO:0000313" key="1">
    <source>
        <dbReference type="EMBL" id="PIT88127.1"/>
    </source>
</evidence>
<name>A0A2M6W5P6_9BACT</name>
<gene>
    <name evidence="1" type="ORF">COU29_03900</name>
</gene>
<reference evidence="2" key="1">
    <citation type="submission" date="2017-09" db="EMBL/GenBank/DDBJ databases">
        <title>Depth-based differentiation of microbial function through sediment-hosted aquifers and enrichment of novel symbionts in the deep terrestrial subsurface.</title>
        <authorList>
            <person name="Probst A.J."/>
            <person name="Ladd B."/>
            <person name="Jarett J.K."/>
            <person name="Geller-Mcgrath D.E."/>
            <person name="Sieber C.M.K."/>
            <person name="Emerson J.B."/>
            <person name="Anantharaman K."/>
            <person name="Thomas B.C."/>
            <person name="Malmstrom R."/>
            <person name="Stieglmeier M."/>
            <person name="Klingl A."/>
            <person name="Woyke T."/>
            <person name="Ryan C.M."/>
            <person name="Banfield J.F."/>
        </authorList>
    </citation>
    <scope>NUCLEOTIDE SEQUENCE [LARGE SCALE GENOMIC DNA]</scope>
</reference>
<evidence type="ECO:0000313" key="2">
    <source>
        <dbReference type="Proteomes" id="UP000231426"/>
    </source>
</evidence>